<dbReference type="Proteomes" id="UP000054805">
    <property type="component" value="Unassembled WGS sequence"/>
</dbReference>
<dbReference type="GO" id="GO:0005667">
    <property type="term" value="C:transcription regulator complex"/>
    <property type="evidence" value="ECO:0007669"/>
    <property type="project" value="TreeGrafter"/>
</dbReference>
<feature type="domain" description="BHLH" evidence="7">
    <location>
        <begin position="433"/>
        <end position="486"/>
    </location>
</feature>
<dbReference type="SUPFAM" id="SSF47459">
    <property type="entry name" value="HLH, helix-loop-helix DNA-binding domain"/>
    <property type="match status" value="1"/>
</dbReference>
<evidence type="ECO:0000256" key="2">
    <source>
        <dbReference type="ARBA" id="ARBA00023015"/>
    </source>
</evidence>
<evidence type="ECO:0000313" key="9">
    <source>
        <dbReference type="Proteomes" id="UP000054805"/>
    </source>
</evidence>
<dbReference type="InterPro" id="IPR036638">
    <property type="entry name" value="HLH_DNA-bd_sf"/>
</dbReference>
<dbReference type="SMART" id="SM00353">
    <property type="entry name" value="HLH"/>
    <property type="match status" value="1"/>
</dbReference>
<dbReference type="EMBL" id="JYDS01000158">
    <property type="protein sequence ID" value="KRZ22963.1"/>
    <property type="molecule type" value="Genomic_DNA"/>
</dbReference>
<dbReference type="GO" id="GO:0046983">
    <property type="term" value="F:protein dimerization activity"/>
    <property type="evidence" value="ECO:0007669"/>
    <property type="project" value="InterPro"/>
</dbReference>
<keyword evidence="5" id="KW-0539">Nucleus</keyword>
<evidence type="ECO:0000313" key="8">
    <source>
        <dbReference type="EMBL" id="KRZ22963.1"/>
    </source>
</evidence>
<accession>A0A0V1IJJ4</accession>
<dbReference type="PROSITE" id="PS50888">
    <property type="entry name" value="BHLH"/>
    <property type="match status" value="1"/>
</dbReference>
<feature type="compositionally biased region" description="Basic and acidic residues" evidence="6">
    <location>
        <begin position="424"/>
        <end position="437"/>
    </location>
</feature>
<comment type="caution">
    <text evidence="8">The sequence shown here is derived from an EMBL/GenBank/DDBJ whole genome shotgun (WGS) entry which is preliminary data.</text>
</comment>
<evidence type="ECO:0000256" key="3">
    <source>
        <dbReference type="ARBA" id="ARBA00023125"/>
    </source>
</evidence>
<keyword evidence="2" id="KW-0805">Transcription regulation</keyword>
<dbReference type="GO" id="GO:0000978">
    <property type="term" value="F:RNA polymerase II cis-regulatory region sequence-specific DNA binding"/>
    <property type="evidence" value="ECO:0007669"/>
    <property type="project" value="TreeGrafter"/>
</dbReference>
<keyword evidence="4" id="KW-0804">Transcription</keyword>
<dbReference type="Gene3D" id="4.10.280.10">
    <property type="entry name" value="Helix-loop-helix DNA-binding domain"/>
    <property type="match status" value="1"/>
</dbReference>
<reference evidence="8 9" key="1">
    <citation type="submission" date="2015-01" db="EMBL/GenBank/DDBJ databases">
        <title>Evolution of Trichinella species and genotypes.</title>
        <authorList>
            <person name="Korhonen P.K."/>
            <person name="Edoardo P."/>
            <person name="Giuseppe L.R."/>
            <person name="Gasser R.B."/>
        </authorList>
    </citation>
    <scope>NUCLEOTIDE SEQUENCE [LARGE SCALE GENOMIC DNA]</scope>
    <source>
        <strain evidence="8">ISS588</strain>
    </source>
</reference>
<protein>
    <submittedName>
        <fullName evidence="8">Transcription factor E2-alpha</fullName>
    </submittedName>
</protein>
<feature type="compositionally biased region" description="Polar residues" evidence="6">
    <location>
        <begin position="388"/>
        <end position="403"/>
    </location>
</feature>
<evidence type="ECO:0000256" key="5">
    <source>
        <dbReference type="ARBA" id="ARBA00023242"/>
    </source>
</evidence>
<dbReference type="FunFam" id="4.10.280.10:FF:000001">
    <property type="entry name" value="Putative transcription factor 12"/>
    <property type="match status" value="1"/>
</dbReference>
<evidence type="ECO:0000256" key="1">
    <source>
        <dbReference type="ARBA" id="ARBA00004123"/>
    </source>
</evidence>
<organism evidence="8 9">
    <name type="scientific">Trichinella pseudospiralis</name>
    <name type="common">Parasitic roundworm</name>
    <dbReference type="NCBI Taxonomy" id="6337"/>
    <lineage>
        <taxon>Eukaryota</taxon>
        <taxon>Metazoa</taxon>
        <taxon>Ecdysozoa</taxon>
        <taxon>Nematoda</taxon>
        <taxon>Enoplea</taxon>
        <taxon>Dorylaimia</taxon>
        <taxon>Trichinellida</taxon>
        <taxon>Trichinellidae</taxon>
        <taxon>Trichinella</taxon>
    </lineage>
</organism>
<dbReference type="PANTHER" id="PTHR11793">
    <property type="entry name" value="BASIC HELIX-LOOP-HELIX TRANSCRIPTION FACTOR"/>
    <property type="match status" value="1"/>
</dbReference>
<name>A0A0V1IJJ4_TRIPS</name>
<dbReference type="Pfam" id="PF00010">
    <property type="entry name" value="HLH"/>
    <property type="match status" value="1"/>
</dbReference>
<dbReference type="InterPro" id="IPR011598">
    <property type="entry name" value="bHLH_dom"/>
</dbReference>
<dbReference type="InterPro" id="IPR051098">
    <property type="entry name" value="NeuroDiff_E-box_TFs"/>
</dbReference>
<feature type="region of interest" description="Disordered" evidence="6">
    <location>
        <begin position="388"/>
        <end position="437"/>
    </location>
</feature>
<dbReference type="GO" id="GO:0005634">
    <property type="term" value="C:nucleus"/>
    <property type="evidence" value="ECO:0007669"/>
    <property type="project" value="UniProtKB-SubCell"/>
</dbReference>
<dbReference type="AlphaFoldDB" id="A0A0V1IJJ4"/>
<dbReference type="GO" id="GO:0000981">
    <property type="term" value="F:DNA-binding transcription factor activity, RNA polymerase II-specific"/>
    <property type="evidence" value="ECO:0007669"/>
    <property type="project" value="TreeGrafter"/>
</dbReference>
<gene>
    <name evidence="8" type="primary">Tcf3</name>
    <name evidence="8" type="ORF">T4B_9051</name>
</gene>
<evidence type="ECO:0000259" key="7">
    <source>
        <dbReference type="PROSITE" id="PS50888"/>
    </source>
</evidence>
<dbReference type="PANTHER" id="PTHR11793:SF13">
    <property type="entry name" value="PROTEIN DAUGHTERLESS"/>
    <property type="match status" value="1"/>
</dbReference>
<comment type="subcellular location">
    <subcellularLocation>
        <location evidence="1">Nucleus</location>
    </subcellularLocation>
</comment>
<keyword evidence="3" id="KW-0238">DNA-binding</keyword>
<evidence type="ECO:0000256" key="6">
    <source>
        <dbReference type="SAM" id="MobiDB-lite"/>
    </source>
</evidence>
<sequence>MSSVVQLIEGSLFACLLACLPAWLLLLHSTAAAAAAFCSVCQYLASRRTLLLGELDGKFGAGGQEKKQLLGSESFEINNMSDVPSVTGSVWNGLTTADAGSRETNVGYSSLNENQKRLFAPSATPINAATTAGAAGLSQTHFANKAPLTCTNVEYYGETTPDYWLASSGAAAANVLNSAANLPASPYSTMIEAGAGGYSGVLPNALVSDLTPLAPVGSNNLVKFGPTIQPSFLPAAAAFGGLHPTQTGEALGKALASIYSDQLSTGELSSWVAADAGQQILPGTAADTLGYRNLNVYPSSLSKQSLEESGSLIDSRISSPSNVFNGLHGHTAADLNSSNANSDLPSGGVSAASASAAAAAAGGGGGGGDSLHSDINELRAMGACSTAGPLSSLSSIGQPRSSSVGGGKKRNRCVQNETDDTIGGEDKERRERDRRSANNARERIRVRDINEAFKELGRMCSMHLNSEKVQTKLGILHQAVSVITSLEQQVRERNLNPKAAHLKRREEEKLNGSDVKMAPHVNVQHMTNTAVPAHMDAMRLLSSVPVSATGSGFAETTHLTS</sequence>
<dbReference type="GO" id="GO:0000785">
    <property type="term" value="C:chromatin"/>
    <property type="evidence" value="ECO:0007669"/>
    <property type="project" value="TreeGrafter"/>
</dbReference>
<keyword evidence="9" id="KW-1185">Reference proteome</keyword>
<evidence type="ECO:0000256" key="4">
    <source>
        <dbReference type="ARBA" id="ARBA00023163"/>
    </source>
</evidence>
<proteinExistence type="predicted"/>